<proteinExistence type="inferred from homology"/>
<dbReference type="EnsemblMetazoa" id="CJA12256.1">
    <property type="protein sequence ID" value="CJA12256.1"/>
    <property type="gene ID" value="WBGene00131460"/>
</dbReference>
<accession>A0A8R1HUK2</accession>
<evidence type="ECO:0000256" key="1">
    <source>
        <dbReference type="ARBA" id="ARBA00004648"/>
    </source>
</evidence>
<evidence type="ECO:0000256" key="7">
    <source>
        <dbReference type="ARBA" id="ARBA00023136"/>
    </source>
</evidence>
<evidence type="ECO:0000256" key="5">
    <source>
        <dbReference type="ARBA" id="ARBA00022968"/>
    </source>
</evidence>
<keyword evidence="7 10" id="KW-0472">Membrane</keyword>
<comment type="similarity">
    <text evidence="2 10">Belongs to the SPCS3 family.</text>
</comment>
<dbReference type="PIRSF" id="PIRSF016089">
    <property type="entry name" value="SPC22"/>
    <property type="match status" value="1"/>
</dbReference>
<dbReference type="PANTHER" id="PTHR12804">
    <property type="entry name" value="MICROSOMAL SIGNAL PEPTIDASE 23 KD SUBUNIT SPC22/23"/>
    <property type="match status" value="1"/>
</dbReference>
<evidence type="ECO:0000256" key="8">
    <source>
        <dbReference type="ARBA" id="ARBA00029556"/>
    </source>
</evidence>
<reference evidence="11" key="2">
    <citation type="submission" date="2022-06" db="UniProtKB">
        <authorList>
            <consortium name="EnsemblMetazoa"/>
        </authorList>
    </citation>
    <scope>IDENTIFICATION</scope>
    <source>
        <strain evidence="11">DF5081</strain>
    </source>
</reference>
<evidence type="ECO:0000256" key="10">
    <source>
        <dbReference type="PIRNR" id="PIRNR016089"/>
    </source>
</evidence>
<keyword evidence="6" id="KW-1133">Transmembrane helix</keyword>
<keyword evidence="12" id="KW-1185">Reference proteome</keyword>
<comment type="function">
    <text evidence="9">Essential component of the signal peptidase complex (SPC) which catalyzes the cleavage of N-terminal signal sequences from nascent proteins as they are translocated into the lumen of the endoplasmic reticulum. Essential for the SPC catalytic activity, possibly by stabilizing and positioning the active center of the complex close to the lumenal surface.</text>
</comment>
<protein>
    <recommendedName>
        <fullName evidence="8 10">Signal peptidase complex subunit 3</fullName>
    </recommendedName>
</protein>
<keyword evidence="4 10" id="KW-0256">Endoplasmic reticulum</keyword>
<evidence type="ECO:0000313" key="11">
    <source>
        <dbReference type="EnsemblMetazoa" id="CJA12256.1"/>
    </source>
</evidence>
<evidence type="ECO:0000256" key="9">
    <source>
        <dbReference type="ARBA" id="ARBA00046080"/>
    </source>
</evidence>
<evidence type="ECO:0000256" key="2">
    <source>
        <dbReference type="ARBA" id="ARBA00009289"/>
    </source>
</evidence>
<comment type="subcellular location">
    <subcellularLocation>
        <location evidence="1">Endoplasmic reticulum membrane</location>
        <topology evidence="1">Single-pass type II membrane protein</topology>
    </subcellularLocation>
</comment>
<evidence type="ECO:0000313" key="12">
    <source>
        <dbReference type="Proteomes" id="UP000005237"/>
    </source>
</evidence>
<reference evidence="12" key="1">
    <citation type="submission" date="2010-08" db="EMBL/GenBank/DDBJ databases">
        <authorList>
            <consortium name="Caenorhabditis japonica Sequencing Consortium"/>
            <person name="Wilson R.K."/>
        </authorList>
    </citation>
    <scope>NUCLEOTIDE SEQUENCE [LARGE SCALE GENOMIC DNA]</scope>
    <source>
        <strain evidence="12">DF5081</strain>
    </source>
</reference>
<dbReference type="PANTHER" id="PTHR12804:SF0">
    <property type="entry name" value="SIGNAL PEPTIDASE COMPLEX SUBUNIT 3"/>
    <property type="match status" value="1"/>
</dbReference>
<evidence type="ECO:0000256" key="3">
    <source>
        <dbReference type="ARBA" id="ARBA00022692"/>
    </source>
</evidence>
<dbReference type="AlphaFoldDB" id="A0A8R1HUK2"/>
<sequence length="117" mass="13417">MSEMHNLLSRGNSLLAFTLWVMAAVTAACFFSTVFLDYTTHTKLTVNDIKLRSVVDYATDEKKVDLATLAFDLEADFTKVFNWNVKQVFVYLVAEYKSAANVSILKYEARREFLAWI</sequence>
<keyword evidence="3" id="KW-0812">Transmembrane</keyword>
<dbReference type="GO" id="GO:0045047">
    <property type="term" value="P:protein targeting to ER"/>
    <property type="evidence" value="ECO:0007669"/>
    <property type="project" value="TreeGrafter"/>
</dbReference>
<dbReference type="Pfam" id="PF04573">
    <property type="entry name" value="SPC22"/>
    <property type="match status" value="1"/>
</dbReference>
<name>A0A8R1HUK2_CAEJA</name>
<dbReference type="GO" id="GO:0006465">
    <property type="term" value="P:signal peptide processing"/>
    <property type="evidence" value="ECO:0007669"/>
    <property type="project" value="UniProtKB-UniRule"/>
</dbReference>
<organism evidence="11 12">
    <name type="scientific">Caenorhabditis japonica</name>
    <dbReference type="NCBI Taxonomy" id="281687"/>
    <lineage>
        <taxon>Eukaryota</taxon>
        <taxon>Metazoa</taxon>
        <taxon>Ecdysozoa</taxon>
        <taxon>Nematoda</taxon>
        <taxon>Chromadorea</taxon>
        <taxon>Rhabditida</taxon>
        <taxon>Rhabditina</taxon>
        <taxon>Rhabditomorpha</taxon>
        <taxon>Rhabditoidea</taxon>
        <taxon>Rhabditidae</taxon>
        <taxon>Peloderinae</taxon>
        <taxon>Caenorhabditis</taxon>
    </lineage>
</organism>
<keyword evidence="5" id="KW-0735">Signal-anchor</keyword>
<evidence type="ECO:0000256" key="4">
    <source>
        <dbReference type="ARBA" id="ARBA00022824"/>
    </source>
</evidence>
<dbReference type="Proteomes" id="UP000005237">
    <property type="component" value="Unassembled WGS sequence"/>
</dbReference>
<dbReference type="GO" id="GO:0005787">
    <property type="term" value="C:signal peptidase complex"/>
    <property type="evidence" value="ECO:0007669"/>
    <property type="project" value="UniProtKB-UniRule"/>
</dbReference>
<dbReference type="InterPro" id="IPR007653">
    <property type="entry name" value="SPC3"/>
</dbReference>
<evidence type="ECO:0000256" key="6">
    <source>
        <dbReference type="ARBA" id="ARBA00022989"/>
    </source>
</evidence>